<comment type="caution">
    <text evidence="1">The sequence shown here is derived from an EMBL/GenBank/DDBJ whole genome shotgun (WGS) entry which is preliminary data.</text>
</comment>
<proteinExistence type="predicted"/>
<keyword evidence="2" id="KW-1185">Reference proteome</keyword>
<dbReference type="AlphaFoldDB" id="A0A9W6ZIT8"/>
<organism evidence="1 2">
    <name type="scientific">Triparma laevis f. longispina</name>
    <dbReference type="NCBI Taxonomy" id="1714387"/>
    <lineage>
        <taxon>Eukaryota</taxon>
        <taxon>Sar</taxon>
        <taxon>Stramenopiles</taxon>
        <taxon>Ochrophyta</taxon>
        <taxon>Bolidophyceae</taxon>
        <taxon>Parmales</taxon>
        <taxon>Triparmaceae</taxon>
        <taxon>Triparma</taxon>
    </lineage>
</organism>
<reference evidence="2" key="1">
    <citation type="journal article" date="2023" name="Commun. Biol.">
        <title>Genome analysis of Parmales, the sister group of diatoms, reveals the evolutionary specialization of diatoms from phago-mixotrophs to photoautotrophs.</title>
        <authorList>
            <person name="Ban H."/>
            <person name="Sato S."/>
            <person name="Yoshikawa S."/>
            <person name="Yamada K."/>
            <person name="Nakamura Y."/>
            <person name="Ichinomiya M."/>
            <person name="Sato N."/>
            <person name="Blanc-Mathieu R."/>
            <person name="Endo H."/>
            <person name="Kuwata A."/>
            <person name="Ogata H."/>
        </authorList>
    </citation>
    <scope>NUCLEOTIDE SEQUENCE [LARGE SCALE GENOMIC DNA]</scope>
    <source>
        <strain evidence="2">NIES 3700</strain>
    </source>
</reference>
<gene>
    <name evidence="1" type="ORF">TrLO_g3552</name>
</gene>
<dbReference type="Proteomes" id="UP001165122">
    <property type="component" value="Unassembled WGS sequence"/>
</dbReference>
<evidence type="ECO:0000313" key="1">
    <source>
        <dbReference type="EMBL" id="GMH51060.1"/>
    </source>
</evidence>
<protein>
    <submittedName>
        <fullName evidence="1">Uncharacterized protein</fullName>
    </submittedName>
</protein>
<accession>A0A9W6ZIT8</accession>
<evidence type="ECO:0000313" key="2">
    <source>
        <dbReference type="Proteomes" id="UP001165122"/>
    </source>
</evidence>
<sequence length="116" mass="12899">MVLNVLRPLIKLPASAVKEKEVVTAELPFYRSQVALALKKELEKTEKEWEGKEVGGEVSAEVTMGEHRNILDRKGKESDLKIVFAEYRALLDRVNVAVSNHTGKALAELEGLEDIA</sequence>
<dbReference type="EMBL" id="BRXW01000401">
    <property type="protein sequence ID" value="GMH51060.1"/>
    <property type="molecule type" value="Genomic_DNA"/>
</dbReference>
<name>A0A9W6ZIT8_9STRA</name>